<evidence type="ECO:0000313" key="17">
    <source>
        <dbReference type="Proteomes" id="UP000095390"/>
    </source>
</evidence>
<evidence type="ECO:0000256" key="7">
    <source>
        <dbReference type="HAMAP-Rule" id="MF_00520"/>
    </source>
</evidence>
<evidence type="ECO:0000313" key="16">
    <source>
        <dbReference type="EMBL" id="RHN14787.1"/>
    </source>
</evidence>
<evidence type="ECO:0000256" key="4">
    <source>
        <dbReference type="ARBA" id="ARBA00022840"/>
    </source>
</evidence>
<sequence length="554" mass="61047">MSKYAIGIDYGTLSVRALLVNIETGEEVAASIYEYPHGVMEEHIPSGKKLPVGWALQDPQDYLEGLLVTVRDVVSRNKILPGEVVGIGVDFTSSTVIPVKADKTPLCHLPEFKEEPHAYVKLWKHHGAEEEAKLMNDVAVARGEEWLPTYGGKISSEWMYPKIYETLRHAPEVYDAADRFMEAGDWIIWQMTGEETRSACCAGYKAYYHHEKGYPSKDFFKAVDPGMENIVADKLDAPIKGVGEKAGHLTASMAREMGLMEGIPVATCIIDAHASLPGCGIGEPGKMMIIVGTSSVHMMLGEKEVAIKGSSGTVKDGIMPGYFGYEAGQSCVGDHFAWFVENCVPESYEQEARVRGISIHQLLSEKLSTYKAGASGLLALDWFNGVRTPLMDFNLNGLIMGMNLLTKPEEIYLSLIEATAYGTRMIIEGFEEAGLEVKDITLSGGIPIKNEMLVQVYSDVCNRKIKVVDSTQSSALGAAILGAAAAPERITGFKNANEAAKKLGKVKDKVWEPNQDNVEIYNELYEEYKTLHTYFGTGINDVMKHLNNIRERRK</sequence>
<dbReference type="NCBIfam" id="TIGR01234">
    <property type="entry name" value="L-ribulokinase"/>
    <property type="match status" value="1"/>
</dbReference>
<dbReference type="EMBL" id="CYYC01000058">
    <property type="protein sequence ID" value="CUN20328.1"/>
    <property type="molecule type" value="Genomic_DNA"/>
</dbReference>
<evidence type="ECO:0000313" key="12">
    <source>
        <dbReference type="EMBL" id="CUN20328.1"/>
    </source>
</evidence>
<evidence type="ECO:0000313" key="18">
    <source>
        <dbReference type="Proteomes" id="UP000095679"/>
    </source>
</evidence>
<dbReference type="GO" id="GO:0005524">
    <property type="term" value="F:ATP binding"/>
    <property type="evidence" value="ECO:0007669"/>
    <property type="project" value="UniProtKB-UniRule"/>
</dbReference>
<evidence type="ECO:0000256" key="9">
    <source>
        <dbReference type="RuleBase" id="RU003455"/>
    </source>
</evidence>
<keyword evidence="6 7" id="KW-0119">Carbohydrate metabolism</keyword>
<dbReference type="EMBL" id="QRQO01000011">
    <property type="protein sequence ID" value="RHN14787.1"/>
    <property type="molecule type" value="Genomic_DNA"/>
</dbReference>
<dbReference type="InterPro" id="IPR018485">
    <property type="entry name" value="FGGY_C"/>
</dbReference>
<reference evidence="19 20" key="2">
    <citation type="submission" date="2018-08" db="EMBL/GenBank/DDBJ databases">
        <title>A genome reference for cultivated species of the human gut microbiota.</title>
        <authorList>
            <person name="Zou Y."/>
            <person name="Xue W."/>
            <person name="Luo G."/>
        </authorList>
    </citation>
    <scope>NUCLEOTIDE SEQUENCE [LARGE SCALE GENOMIC DNA]</scope>
    <source>
        <strain evidence="16 20">AF31-17AC</strain>
        <strain evidence="15 19">AF45-14BH</strain>
        <strain evidence="14 21">AM48-23BH</strain>
    </source>
</reference>
<dbReference type="InterPro" id="IPR005929">
    <property type="entry name" value="Ribulokinase"/>
</dbReference>
<reference evidence="17 18" key="1">
    <citation type="submission" date="2015-09" db="EMBL/GenBank/DDBJ databases">
        <authorList>
            <consortium name="Pathogen Informatics"/>
        </authorList>
    </citation>
    <scope>NUCLEOTIDE SEQUENCE [LARGE SCALE GENOMIC DNA]</scope>
    <source>
        <strain evidence="13 18">2789STDY5834835</strain>
        <strain evidence="12 17">2789STDY5834966</strain>
    </source>
</reference>
<dbReference type="InterPro" id="IPR000577">
    <property type="entry name" value="Carb_kinase_FGGY"/>
</dbReference>
<evidence type="ECO:0000313" key="15">
    <source>
        <dbReference type="EMBL" id="RHK34785.1"/>
    </source>
</evidence>
<dbReference type="InterPro" id="IPR018483">
    <property type="entry name" value="Carb_kinase_FGGY_CS"/>
</dbReference>
<protein>
    <recommendedName>
        <fullName evidence="7 8">Ribulokinase</fullName>
        <ecNumber evidence="7 8">2.7.1.16</ecNumber>
    </recommendedName>
</protein>
<dbReference type="Proteomes" id="UP000283700">
    <property type="component" value="Unassembled WGS sequence"/>
</dbReference>
<dbReference type="EC" id="2.7.1.16" evidence="7 8"/>
<dbReference type="PROSITE" id="PS00445">
    <property type="entry name" value="FGGY_KINASES_2"/>
    <property type="match status" value="1"/>
</dbReference>
<dbReference type="PANTHER" id="PTHR43435">
    <property type="entry name" value="RIBULOKINASE"/>
    <property type="match status" value="1"/>
</dbReference>
<dbReference type="GeneID" id="75047627"/>
<dbReference type="Proteomes" id="UP000095390">
    <property type="component" value="Unassembled WGS sequence"/>
</dbReference>
<dbReference type="Proteomes" id="UP000283497">
    <property type="component" value="Unassembled WGS sequence"/>
</dbReference>
<gene>
    <name evidence="13" type="primary">araB_3</name>
    <name evidence="7" type="synonym">araB</name>
    <name evidence="15" type="ORF">DW068_14215</name>
    <name evidence="14" type="ORF">DW972_02045</name>
    <name evidence="16" type="ORF">DWZ29_05420</name>
    <name evidence="13" type="ORF">ERS852450_03217</name>
    <name evidence="12" type="ORF">ERS852578_02866</name>
</gene>
<dbReference type="Gene3D" id="3.30.420.40">
    <property type="match status" value="2"/>
</dbReference>
<dbReference type="Pfam" id="PF02782">
    <property type="entry name" value="FGGY_C"/>
    <property type="match status" value="1"/>
</dbReference>
<dbReference type="GO" id="GO:0008741">
    <property type="term" value="F:ribulokinase activity"/>
    <property type="evidence" value="ECO:0007669"/>
    <property type="project" value="UniProtKB-UniRule"/>
</dbReference>
<dbReference type="Pfam" id="PF00370">
    <property type="entry name" value="FGGY_N"/>
    <property type="match status" value="1"/>
</dbReference>
<comment type="pathway">
    <text evidence="7 9">Carbohydrate degradation; L-arabinose degradation via L-ribulose; D-xylulose 5-phosphate from L-arabinose (bacterial route): step 2/3.</text>
</comment>
<keyword evidence="2 7" id="KW-0547">Nucleotide-binding</keyword>
<dbReference type="EMBL" id="QSEP01000004">
    <property type="protein sequence ID" value="RGZ86143.1"/>
    <property type="molecule type" value="Genomic_DNA"/>
</dbReference>
<evidence type="ECO:0000313" key="14">
    <source>
        <dbReference type="EMBL" id="RGZ86143.1"/>
    </source>
</evidence>
<keyword evidence="4 7" id="KW-0067">ATP-binding</keyword>
<comment type="catalytic activity">
    <reaction evidence="7">
        <text>D-ribulose + ATP = D-ribulose 5-phosphate + ADP + H(+)</text>
        <dbReference type="Rhea" id="RHEA:17601"/>
        <dbReference type="ChEBI" id="CHEBI:15378"/>
        <dbReference type="ChEBI" id="CHEBI:17173"/>
        <dbReference type="ChEBI" id="CHEBI:30616"/>
        <dbReference type="ChEBI" id="CHEBI:58121"/>
        <dbReference type="ChEBI" id="CHEBI:456216"/>
        <dbReference type="EC" id="2.7.1.16"/>
    </reaction>
</comment>
<evidence type="ECO:0000313" key="19">
    <source>
        <dbReference type="Proteomes" id="UP000283497"/>
    </source>
</evidence>
<evidence type="ECO:0000313" key="13">
    <source>
        <dbReference type="EMBL" id="CUP17904.1"/>
    </source>
</evidence>
<evidence type="ECO:0000259" key="10">
    <source>
        <dbReference type="Pfam" id="PF00370"/>
    </source>
</evidence>
<dbReference type="HAMAP" id="MF_00520">
    <property type="entry name" value="Ribulokinase"/>
    <property type="match status" value="1"/>
</dbReference>
<evidence type="ECO:0000256" key="3">
    <source>
        <dbReference type="ARBA" id="ARBA00022777"/>
    </source>
</evidence>
<dbReference type="GO" id="GO:0005737">
    <property type="term" value="C:cytoplasm"/>
    <property type="evidence" value="ECO:0007669"/>
    <property type="project" value="TreeGrafter"/>
</dbReference>
<evidence type="ECO:0000256" key="5">
    <source>
        <dbReference type="ARBA" id="ARBA00022935"/>
    </source>
</evidence>
<dbReference type="PIRSF" id="PIRSF000538">
    <property type="entry name" value="GlpK"/>
    <property type="match status" value="1"/>
</dbReference>
<dbReference type="CDD" id="cd07781">
    <property type="entry name" value="ASKHA_NBD_FGGY_L-RBK"/>
    <property type="match status" value="1"/>
</dbReference>
<dbReference type="Proteomes" id="UP000095679">
    <property type="component" value="Unassembled WGS sequence"/>
</dbReference>
<comment type="catalytic activity">
    <reaction evidence="7 9">
        <text>L-ribulose + ATP = L-ribulose 5-phosphate + ADP + H(+)</text>
        <dbReference type="Rhea" id="RHEA:22072"/>
        <dbReference type="ChEBI" id="CHEBI:15378"/>
        <dbReference type="ChEBI" id="CHEBI:16880"/>
        <dbReference type="ChEBI" id="CHEBI:30616"/>
        <dbReference type="ChEBI" id="CHEBI:58226"/>
        <dbReference type="ChEBI" id="CHEBI:456216"/>
        <dbReference type="EC" id="2.7.1.16"/>
    </reaction>
</comment>
<dbReference type="EMBL" id="QRNJ01000072">
    <property type="protein sequence ID" value="RHK34785.1"/>
    <property type="molecule type" value="Genomic_DNA"/>
</dbReference>
<dbReference type="GO" id="GO:0019150">
    <property type="term" value="F:D-ribulokinase activity"/>
    <property type="evidence" value="ECO:0007669"/>
    <property type="project" value="TreeGrafter"/>
</dbReference>
<feature type="domain" description="Carbohydrate kinase FGGY C-terminal" evidence="11">
    <location>
        <begin position="287"/>
        <end position="486"/>
    </location>
</feature>
<evidence type="ECO:0000256" key="6">
    <source>
        <dbReference type="ARBA" id="ARBA00023277"/>
    </source>
</evidence>
<dbReference type="RefSeq" id="WP_005349240.1">
    <property type="nucleotide sequence ID" value="NZ_BLYK01000081.1"/>
</dbReference>
<accession>A0A174L006</accession>
<keyword evidence="1 7" id="KW-0808">Transferase</keyword>
<evidence type="ECO:0000313" key="20">
    <source>
        <dbReference type="Proteomes" id="UP000283700"/>
    </source>
</evidence>
<proteinExistence type="inferred from homology"/>
<keyword evidence="3 7" id="KW-0418">Kinase</keyword>
<evidence type="ECO:0000256" key="8">
    <source>
        <dbReference type="NCBIfam" id="TIGR01234"/>
    </source>
</evidence>
<dbReference type="SUPFAM" id="SSF53067">
    <property type="entry name" value="Actin-like ATPase domain"/>
    <property type="match status" value="2"/>
</dbReference>
<dbReference type="AlphaFoldDB" id="A0A174L006"/>
<organism evidence="13 18">
    <name type="scientific">Anaerobutyricum hallii</name>
    <dbReference type="NCBI Taxonomy" id="39488"/>
    <lineage>
        <taxon>Bacteria</taxon>
        <taxon>Bacillati</taxon>
        <taxon>Bacillota</taxon>
        <taxon>Clostridia</taxon>
        <taxon>Lachnospirales</taxon>
        <taxon>Lachnospiraceae</taxon>
        <taxon>Anaerobutyricum</taxon>
    </lineage>
</organism>
<dbReference type="EMBL" id="CYZL01000050">
    <property type="protein sequence ID" value="CUP17904.1"/>
    <property type="molecule type" value="Genomic_DNA"/>
</dbReference>
<comment type="similarity">
    <text evidence="7 9">Belongs to the ribulokinase family.</text>
</comment>
<feature type="domain" description="Carbohydrate kinase FGGY N-terminal" evidence="10">
    <location>
        <begin position="4"/>
        <end position="276"/>
    </location>
</feature>
<dbReference type="InterPro" id="IPR043129">
    <property type="entry name" value="ATPase_NBD"/>
</dbReference>
<evidence type="ECO:0000256" key="2">
    <source>
        <dbReference type="ARBA" id="ARBA00022741"/>
    </source>
</evidence>
<dbReference type="InterPro" id="IPR018484">
    <property type="entry name" value="FGGY_N"/>
</dbReference>
<dbReference type="PANTHER" id="PTHR43435:SF4">
    <property type="entry name" value="FGGY CARBOHYDRATE KINASE DOMAIN-CONTAINING PROTEIN"/>
    <property type="match status" value="1"/>
</dbReference>
<dbReference type="Proteomes" id="UP000286561">
    <property type="component" value="Unassembled WGS sequence"/>
</dbReference>
<dbReference type="UniPathway" id="UPA00145">
    <property type="reaction ID" value="UER00566"/>
</dbReference>
<evidence type="ECO:0000313" key="21">
    <source>
        <dbReference type="Proteomes" id="UP000286561"/>
    </source>
</evidence>
<dbReference type="GO" id="GO:0019569">
    <property type="term" value="P:L-arabinose catabolic process to D-xylulose 5-phosphate"/>
    <property type="evidence" value="ECO:0007669"/>
    <property type="project" value="UniProtKB-UniRule"/>
</dbReference>
<dbReference type="NCBIfam" id="NF003154">
    <property type="entry name" value="PRK04123.1"/>
    <property type="match status" value="1"/>
</dbReference>
<keyword evidence="5 7" id="KW-0054">Arabinose catabolism</keyword>
<evidence type="ECO:0000256" key="1">
    <source>
        <dbReference type="ARBA" id="ARBA00022679"/>
    </source>
</evidence>
<evidence type="ECO:0000259" key="11">
    <source>
        <dbReference type="Pfam" id="PF02782"/>
    </source>
</evidence>
<name>A0A174L006_9FIRM</name>
<dbReference type="OrthoDB" id="9805576at2"/>